<protein>
    <recommendedName>
        <fullName evidence="4">SAM domain-containing protein</fullName>
    </recommendedName>
</protein>
<dbReference type="OrthoDB" id="271862at2759"/>
<name>A0A0L0S3V9_ALLM3</name>
<dbReference type="InterPro" id="IPR013761">
    <property type="entry name" value="SAM/pointed_sf"/>
</dbReference>
<feature type="region of interest" description="Disordered" evidence="3">
    <location>
        <begin position="888"/>
        <end position="913"/>
    </location>
</feature>
<accession>A0A0L0S3V9</accession>
<evidence type="ECO:0000256" key="2">
    <source>
        <dbReference type="PROSITE-ProRule" id="PRU00117"/>
    </source>
</evidence>
<dbReference type="AlphaFoldDB" id="A0A0L0S3V9"/>
<dbReference type="GO" id="GO:0003723">
    <property type="term" value="F:RNA binding"/>
    <property type="evidence" value="ECO:0007669"/>
    <property type="project" value="UniProtKB-UniRule"/>
</dbReference>
<dbReference type="SMART" id="SM00454">
    <property type="entry name" value="SAM"/>
    <property type="match status" value="1"/>
</dbReference>
<feature type="region of interest" description="Disordered" evidence="3">
    <location>
        <begin position="784"/>
        <end position="805"/>
    </location>
</feature>
<dbReference type="PANTHER" id="PTHR33137:SF4">
    <property type="entry name" value="MEDIATOR OF RNA POLYMERASE II TRANSCRIPTION SUBUNIT 15A-RELATED"/>
    <property type="match status" value="1"/>
</dbReference>
<dbReference type="EMBL" id="GG745331">
    <property type="protein sequence ID" value="KNE57090.1"/>
    <property type="molecule type" value="Genomic_DNA"/>
</dbReference>
<proteinExistence type="inferred from homology"/>
<evidence type="ECO:0000259" key="4">
    <source>
        <dbReference type="PROSITE" id="PS50105"/>
    </source>
</evidence>
<dbReference type="InterPro" id="IPR001660">
    <property type="entry name" value="SAM"/>
</dbReference>
<dbReference type="SMART" id="SM00322">
    <property type="entry name" value="KH"/>
    <property type="match status" value="2"/>
</dbReference>
<feature type="region of interest" description="Disordered" evidence="3">
    <location>
        <begin position="949"/>
        <end position="972"/>
    </location>
</feature>
<evidence type="ECO:0000256" key="3">
    <source>
        <dbReference type="SAM" id="MobiDB-lite"/>
    </source>
</evidence>
<reference evidence="5 6" key="1">
    <citation type="submission" date="2009-11" db="EMBL/GenBank/DDBJ databases">
        <title>Annotation of Allomyces macrogynus ATCC 38327.</title>
        <authorList>
            <consortium name="The Broad Institute Genome Sequencing Platform"/>
            <person name="Russ C."/>
            <person name="Cuomo C."/>
            <person name="Burger G."/>
            <person name="Gray M.W."/>
            <person name="Holland P.W.H."/>
            <person name="King N."/>
            <person name="Lang F.B.F."/>
            <person name="Roger A.J."/>
            <person name="Ruiz-Trillo I."/>
            <person name="Young S.K."/>
            <person name="Zeng Q."/>
            <person name="Gargeya S."/>
            <person name="Fitzgerald M."/>
            <person name="Haas B."/>
            <person name="Abouelleil A."/>
            <person name="Alvarado L."/>
            <person name="Arachchi H.M."/>
            <person name="Berlin A."/>
            <person name="Chapman S.B."/>
            <person name="Gearin G."/>
            <person name="Goldberg J."/>
            <person name="Griggs A."/>
            <person name="Gujja S."/>
            <person name="Hansen M."/>
            <person name="Heiman D."/>
            <person name="Howarth C."/>
            <person name="Larimer J."/>
            <person name="Lui A."/>
            <person name="MacDonald P.J.P."/>
            <person name="McCowen C."/>
            <person name="Montmayeur A."/>
            <person name="Murphy C."/>
            <person name="Neiman D."/>
            <person name="Pearson M."/>
            <person name="Priest M."/>
            <person name="Roberts A."/>
            <person name="Saif S."/>
            <person name="Shea T."/>
            <person name="Sisk P."/>
            <person name="Stolte C."/>
            <person name="Sykes S."/>
            <person name="Wortman J."/>
            <person name="Nusbaum C."/>
            <person name="Birren B."/>
        </authorList>
    </citation>
    <scope>NUCLEOTIDE SEQUENCE [LARGE SCALE GENOMIC DNA]</scope>
    <source>
        <strain evidence="5 6">ATCC 38327</strain>
    </source>
</reference>
<dbReference type="InterPro" id="IPR036612">
    <property type="entry name" value="KH_dom_type_1_sf"/>
</dbReference>
<dbReference type="PANTHER" id="PTHR33137">
    <property type="entry name" value="MEDIATOR OF RNA POLYMERASE II TRANSCRIPTION SUBUNIT 15A-RELATED"/>
    <property type="match status" value="1"/>
</dbReference>
<dbReference type="Pfam" id="PF24563">
    <property type="entry name" value="KH_Mug60-KHD4"/>
    <property type="match status" value="1"/>
</dbReference>
<dbReference type="Proteomes" id="UP000054350">
    <property type="component" value="Unassembled WGS sequence"/>
</dbReference>
<evidence type="ECO:0000313" key="6">
    <source>
        <dbReference type="Proteomes" id="UP000054350"/>
    </source>
</evidence>
<dbReference type="STRING" id="578462.A0A0L0S3V9"/>
<feature type="region of interest" description="Disordered" evidence="3">
    <location>
        <begin position="1117"/>
        <end position="1138"/>
    </location>
</feature>
<gene>
    <name evidence="5" type="ORF">AMAG_18003</name>
</gene>
<feature type="compositionally biased region" description="Polar residues" evidence="3">
    <location>
        <begin position="949"/>
        <end position="966"/>
    </location>
</feature>
<feature type="domain" description="SAM" evidence="4">
    <location>
        <begin position="1027"/>
        <end position="1075"/>
    </location>
</feature>
<feature type="compositionally biased region" description="Low complexity" evidence="3">
    <location>
        <begin position="794"/>
        <end position="805"/>
    </location>
</feature>
<dbReference type="Pfam" id="PF00536">
    <property type="entry name" value="SAM_1"/>
    <property type="match status" value="1"/>
</dbReference>
<dbReference type="InterPro" id="IPR044661">
    <property type="entry name" value="MED15a/b/c-like"/>
</dbReference>
<reference evidence="6" key="2">
    <citation type="submission" date="2009-11" db="EMBL/GenBank/DDBJ databases">
        <title>The Genome Sequence of Allomyces macrogynus strain ATCC 38327.</title>
        <authorList>
            <consortium name="The Broad Institute Genome Sequencing Platform"/>
            <person name="Russ C."/>
            <person name="Cuomo C."/>
            <person name="Shea T."/>
            <person name="Young S.K."/>
            <person name="Zeng Q."/>
            <person name="Koehrsen M."/>
            <person name="Haas B."/>
            <person name="Borodovsky M."/>
            <person name="Guigo R."/>
            <person name="Alvarado L."/>
            <person name="Berlin A."/>
            <person name="Borenstein D."/>
            <person name="Chen Z."/>
            <person name="Engels R."/>
            <person name="Freedman E."/>
            <person name="Gellesch M."/>
            <person name="Goldberg J."/>
            <person name="Griggs A."/>
            <person name="Gujja S."/>
            <person name="Heiman D."/>
            <person name="Hepburn T."/>
            <person name="Howarth C."/>
            <person name="Jen D."/>
            <person name="Larson L."/>
            <person name="Lewis B."/>
            <person name="Mehta T."/>
            <person name="Park D."/>
            <person name="Pearson M."/>
            <person name="Roberts A."/>
            <person name="Saif S."/>
            <person name="Shenoy N."/>
            <person name="Sisk P."/>
            <person name="Stolte C."/>
            <person name="Sykes S."/>
            <person name="Walk T."/>
            <person name="White J."/>
            <person name="Yandava C."/>
            <person name="Burger G."/>
            <person name="Gray M.W."/>
            <person name="Holland P.W.H."/>
            <person name="King N."/>
            <person name="Lang F.B.F."/>
            <person name="Roger A.J."/>
            <person name="Ruiz-Trillo I."/>
            <person name="Lander E."/>
            <person name="Nusbaum C."/>
        </authorList>
    </citation>
    <scope>NUCLEOTIDE SEQUENCE [LARGE SCALE GENOMIC DNA]</scope>
    <source>
        <strain evidence="6">ATCC 38327</strain>
    </source>
</reference>
<organism evidence="5 6">
    <name type="scientific">Allomyces macrogynus (strain ATCC 38327)</name>
    <name type="common">Allomyces javanicus var. macrogynus</name>
    <dbReference type="NCBI Taxonomy" id="578462"/>
    <lineage>
        <taxon>Eukaryota</taxon>
        <taxon>Fungi</taxon>
        <taxon>Fungi incertae sedis</taxon>
        <taxon>Blastocladiomycota</taxon>
        <taxon>Blastocladiomycetes</taxon>
        <taxon>Blastocladiales</taxon>
        <taxon>Blastocladiaceae</taxon>
        <taxon>Allomyces</taxon>
    </lineage>
</organism>
<sequence>MVPPIAASAVALARGARDAAVHAIMARTGTNVYVTRAQRVAITGPDARAVTAARTQWAAAVASAVRTHVAVTVPVPARRLAWIQVHRAAAVEKVCWEHGTWLAMPELGSAEGGPAVAVAVLGTAAMAIRRTIHALTRLLGTVAEATVQVQLGHRMGGAAAADADLGVLRTTLEQVAETNQVDGTLLIGGAAAAAATGGSGTGAAAAAAHYGLAVIELLGPAEQVAPACTAIAASWPGDTVVAQAVVRIDVGREYREFLAGKKQGKMNKIMRTTGARIQFEPAINPYAMTIAVASPEVDRAVDAYLLVADELPAELSFYVPEYLHKRIIGTGGRTIQRIMRQFGVFVKFVSASEQHAARAAEHARVAMLAANAENADPYLAAGAAAALADVEDVVLAMTDDAHNVIARTPAKAAFNLGPLRDAILDVAKHEQVLEHQHQHMAHRRAVMLGMVPNAAVPPPPPPPIVPATAVVTCAPYLHRWVEPVAATLAVGAADVHVRFPPRVDASDRVVMEGTGPAAVHAVARRVAEWVPVAVRVPMGGSWCRELADAGSESDEACAAWVRESVAAAVVRELGPHVAVEYVVLPRLNDEGADADEGYWIVTCPRRDAPVLVPQALAVIVRVVEDRLGADATKGMVLDGLAELLADVARVADEDVHVVVEHEPSVQAPVVQNMYQHHQQQQFSEYPQQFSHQALQQQFPQQFQAQQQFQVQQQFQAQAQHHHQQQQQLHAQQQQQQQYQAYLAAEHDEQLRYAAELAGYAATSPDPPPSTVAFPTPISSLPSSALTTPRARHLGGSSPVGPSSTPYQAVSPTLAGWLSPHVGTPPLSTGTMSPMRAHVDSPLAHPAPIQAPSRTHTPLASLASPGLLAHPFDFQSLVQALPTTTAAPLPPAIGSAASPPPPPPAIGVTASPPPPLAPLSTSAAAYHPLQSPHLGMGMYASLGDPLSPSLTVASGPPSQLSRSTSNGSTASYRSSATARSPLLAAAASPSMAPPATIRSYMLPPEAAAAVVSAADPIAALCAQLKLEDRYLNLFRHEEIDLTVLLSLTEDDFAQLGIKAYGPRRLLLLAIKDLQLYVASLHAAKSASTAAAPLITLNPTPTLAPAAVAAAAAAKDRTASSVSATSAPGRAHHAPVTSAS</sequence>
<dbReference type="Pfam" id="PF00013">
    <property type="entry name" value="KH_1"/>
    <property type="match status" value="1"/>
</dbReference>
<feature type="compositionally biased region" description="Pro residues" evidence="3">
    <location>
        <begin position="897"/>
        <end position="913"/>
    </location>
</feature>
<dbReference type="GO" id="GO:0031490">
    <property type="term" value="F:chromatin DNA binding"/>
    <property type="evidence" value="ECO:0007669"/>
    <property type="project" value="InterPro"/>
</dbReference>
<keyword evidence="2" id="KW-0694">RNA-binding</keyword>
<dbReference type="PROSITE" id="PS50084">
    <property type="entry name" value="KH_TYPE_1"/>
    <property type="match status" value="1"/>
</dbReference>
<evidence type="ECO:0000313" key="5">
    <source>
        <dbReference type="EMBL" id="KNE57090.1"/>
    </source>
</evidence>
<dbReference type="InterPro" id="IPR004087">
    <property type="entry name" value="KH_dom"/>
</dbReference>
<evidence type="ECO:0000256" key="1">
    <source>
        <dbReference type="ARBA" id="ARBA00007662"/>
    </source>
</evidence>
<dbReference type="eggNOG" id="KOG2208">
    <property type="taxonomic scope" value="Eukaryota"/>
</dbReference>
<dbReference type="VEuPathDB" id="FungiDB:AMAG_18003"/>
<dbReference type="SUPFAM" id="SSF47769">
    <property type="entry name" value="SAM/Pointed domain"/>
    <property type="match status" value="1"/>
</dbReference>
<dbReference type="Gene3D" id="1.10.150.50">
    <property type="entry name" value="Transcription Factor, Ets-1"/>
    <property type="match status" value="1"/>
</dbReference>
<keyword evidence="6" id="KW-1185">Reference proteome</keyword>
<dbReference type="InterPro" id="IPR056553">
    <property type="entry name" value="KH_Mug60-KHD4"/>
</dbReference>
<dbReference type="InterPro" id="IPR004088">
    <property type="entry name" value="KH_dom_type_1"/>
</dbReference>
<dbReference type="Gene3D" id="3.30.1370.10">
    <property type="entry name" value="K Homology domain, type 1"/>
    <property type="match status" value="1"/>
</dbReference>
<comment type="similarity">
    <text evidence="1">Belongs to the BicC family.</text>
</comment>
<dbReference type="GO" id="GO:0003713">
    <property type="term" value="F:transcription coactivator activity"/>
    <property type="evidence" value="ECO:0007669"/>
    <property type="project" value="InterPro"/>
</dbReference>
<dbReference type="PROSITE" id="PS50105">
    <property type="entry name" value="SAM_DOMAIN"/>
    <property type="match status" value="1"/>
</dbReference>
<dbReference type="SUPFAM" id="SSF54791">
    <property type="entry name" value="Eukaryotic type KH-domain (KH-domain type I)"/>
    <property type="match status" value="1"/>
</dbReference>